<dbReference type="Proteomes" id="UP000828390">
    <property type="component" value="Unassembled WGS sequence"/>
</dbReference>
<evidence type="ECO:0000313" key="2">
    <source>
        <dbReference type="Proteomes" id="UP000828390"/>
    </source>
</evidence>
<keyword evidence="2" id="KW-1185">Reference proteome</keyword>
<sequence>MDNIDRKLGKLETIQSTMDTLTAKCECMDKKVSQIESKILEIEQSRQFDSNMFDNLNKKQKEIELLAGRLKEHEHLMQHEVIDLKCRSMRDNLLFYKIPEEKDEQCEKKILDFIESKL</sequence>
<proteinExistence type="predicted"/>
<name>A0A9D4CTZ7_DREPO</name>
<organism evidence="1 2">
    <name type="scientific">Dreissena polymorpha</name>
    <name type="common">Zebra mussel</name>
    <name type="synonym">Mytilus polymorpha</name>
    <dbReference type="NCBI Taxonomy" id="45954"/>
    <lineage>
        <taxon>Eukaryota</taxon>
        <taxon>Metazoa</taxon>
        <taxon>Spiralia</taxon>
        <taxon>Lophotrochozoa</taxon>
        <taxon>Mollusca</taxon>
        <taxon>Bivalvia</taxon>
        <taxon>Autobranchia</taxon>
        <taxon>Heteroconchia</taxon>
        <taxon>Euheterodonta</taxon>
        <taxon>Imparidentia</taxon>
        <taxon>Neoheterodontei</taxon>
        <taxon>Myida</taxon>
        <taxon>Dreissenoidea</taxon>
        <taxon>Dreissenidae</taxon>
        <taxon>Dreissena</taxon>
    </lineage>
</organism>
<reference evidence="1" key="2">
    <citation type="submission" date="2020-11" db="EMBL/GenBank/DDBJ databases">
        <authorList>
            <person name="McCartney M.A."/>
            <person name="Auch B."/>
            <person name="Kono T."/>
            <person name="Mallez S."/>
            <person name="Becker A."/>
            <person name="Gohl D.M."/>
            <person name="Silverstein K.A.T."/>
            <person name="Koren S."/>
            <person name="Bechman K.B."/>
            <person name="Herman A."/>
            <person name="Abrahante J.E."/>
            <person name="Garbe J."/>
        </authorList>
    </citation>
    <scope>NUCLEOTIDE SEQUENCE</scope>
    <source>
        <strain evidence="1">Duluth1</strain>
        <tissue evidence="1">Whole animal</tissue>
    </source>
</reference>
<dbReference type="EMBL" id="JAIWYP010000012">
    <property type="protein sequence ID" value="KAH3730612.1"/>
    <property type="molecule type" value="Genomic_DNA"/>
</dbReference>
<gene>
    <name evidence="1" type="ORF">DPMN_056602</name>
</gene>
<evidence type="ECO:0000313" key="1">
    <source>
        <dbReference type="EMBL" id="KAH3730612.1"/>
    </source>
</evidence>
<protein>
    <submittedName>
        <fullName evidence="1">Uncharacterized protein</fullName>
    </submittedName>
</protein>
<comment type="caution">
    <text evidence="1">The sequence shown here is derived from an EMBL/GenBank/DDBJ whole genome shotgun (WGS) entry which is preliminary data.</text>
</comment>
<accession>A0A9D4CTZ7</accession>
<dbReference type="AlphaFoldDB" id="A0A9D4CTZ7"/>
<reference evidence="1" key="1">
    <citation type="journal article" date="2019" name="bioRxiv">
        <title>The Genome of the Zebra Mussel, Dreissena polymorpha: A Resource for Invasive Species Research.</title>
        <authorList>
            <person name="McCartney M.A."/>
            <person name="Auch B."/>
            <person name="Kono T."/>
            <person name="Mallez S."/>
            <person name="Zhang Y."/>
            <person name="Obille A."/>
            <person name="Becker A."/>
            <person name="Abrahante J.E."/>
            <person name="Garbe J."/>
            <person name="Badalamenti J.P."/>
            <person name="Herman A."/>
            <person name="Mangelson H."/>
            <person name="Liachko I."/>
            <person name="Sullivan S."/>
            <person name="Sone E.D."/>
            <person name="Koren S."/>
            <person name="Silverstein K.A.T."/>
            <person name="Beckman K.B."/>
            <person name="Gohl D.M."/>
        </authorList>
    </citation>
    <scope>NUCLEOTIDE SEQUENCE</scope>
    <source>
        <strain evidence="1">Duluth1</strain>
        <tissue evidence="1">Whole animal</tissue>
    </source>
</reference>